<dbReference type="eggNOG" id="ENOG50334HB">
    <property type="taxonomic scope" value="Bacteria"/>
</dbReference>
<gene>
    <name evidence="1" type="ORF">I593_00920</name>
</gene>
<evidence type="ECO:0000313" key="2">
    <source>
        <dbReference type="Proteomes" id="UP000016201"/>
    </source>
</evidence>
<dbReference type="Proteomes" id="UP000016201">
    <property type="component" value="Unassembled WGS sequence"/>
</dbReference>
<name>R9B6A8_9GAMM</name>
<dbReference type="AlphaFoldDB" id="R9B6A8"/>
<evidence type="ECO:0000313" key="1">
    <source>
        <dbReference type="EMBL" id="EOR09993.1"/>
    </source>
</evidence>
<proteinExistence type="predicted"/>
<dbReference type="PATRIC" id="fig|1120927.3.peg.883"/>
<comment type="caution">
    <text evidence="1">The sequence shown here is derived from an EMBL/GenBank/DDBJ whole genome shotgun (WGS) entry which is preliminary data.</text>
</comment>
<sequence length="289" mass="33233">MKNTKMEKRSELDIVRVSLWYWYIRVNLSKNSDYQIEKVIEPDAFNKNKHGDAYHNNKWRGYRLGKHTPSPMLIGQAESHVQGSSMLLKHTLWQVMNNSISIDSLLSDELRNLSWEVQRILYKANKYDCGSALVTHLSKRKLRQLECLAGLDALAAQIIFFKLAVKREECTSALSQSIYRTLLIICTELPFFNYREHFISLINSNVFSLVSSTEKVLGKNFVDSFSKNVRILINLLLSMEDKGELGITRKESVRVLSDLLHEKQVISLFDGANILTIDAIWDASNANYL</sequence>
<dbReference type="RefSeq" id="WP_016166039.1">
    <property type="nucleotide sequence ID" value="NZ_JHZG01000014.1"/>
</dbReference>
<protein>
    <submittedName>
        <fullName evidence="1">Uncharacterized protein</fullName>
    </submittedName>
</protein>
<dbReference type="EMBL" id="AQFM01000027">
    <property type="protein sequence ID" value="EOR09993.1"/>
    <property type="molecule type" value="Genomic_DNA"/>
</dbReference>
<organism evidence="1 2">
    <name type="scientific">Acinetobacter tandoii DSM 14970 = CIP 107469</name>
    <dbReference type="NCBI Taxonomy" id="1120927"/>
    <lineage>
        <taxon>Bacteria</taxon>
        <taxon>Pseudomonadati</taxon>
        <taxon>Pseudomonadota</taxon>
        <taxon>Gammaproteobacteria</taxon>
        <taxon>Moraxellales</taxon>
        <taxon>Moraxellaceae</taxon>
        <taxon>Acinetobacter</taxon>
    </lineage>
</organism>
<keyword evidence="2" id="KW-1185">Reference proteome</keyword>
<reference evidence="1 2" key="1">
    <citation type="submission" date="2013-03" db="EMBL/GenBank/DDBJ databases">
        <title>The Genome Sequence of Acinetobacter tandoii CIP 107469.</title>
        <authorList>
            <consortium name="The Broad Institute Genome Sequencing Platform"/>
            <consortium name="The Broad Institute Genome Sequencing Center for Infectious Disease"/>
            <person name="Cerqueira G."/>
            <person name="Feldgarden M."/>
            <person name="Courvalin P."/>
            <person name="Perichon B."/>
            <person name="Grillot-Courvalin C."/>
            <person name="Clermont D."/>
            <person name="Rocha E."/>
            <person name="Yoon E.-J."/>
            <person name="Nemec A."/>
            <person name="Walker B."/>
            <person name="Young S.K."/>
            <person name="Zeng Q."/>
            <person name="Gargeya S."/>
            <person name="Fitzgerald M."/>
            <person name="Haas B."/>
            <person name="Abouelleil A."/>
            <person name="Alvarado L."/>
            <person name="Arachchi H.M."/>
            <person name="Berlin A.M."/>
            <person name="Chapman S.B."/>
            <person name="Dewar J."/>
            <person name="Goldberg J."/>
            <person name="Griggs A."/>
            <person name="Gujja S."/>
            <person name="Hansen M."/>
            <person name="Howarth C."/>
            <person name="Imamovic A."/>
            <person name="Larimer J."/>
            <person name="McCowan C."/>
            <person name="Murphy C."/>
            <person name="Neiman D."/>
            <person name="Pearson M."/>
            <person name="Priest M."/>
            <person name="Roberts A."/>
            <person name="Saif S."/>
            <person name="Shea T."/>
            <person name="Sisk P."/>
            <person name="Sykes S."/>
            <person name="Wortman J."/>
            <person name="Nusbaum C."/>
            <person name="Birren B."/>
        </authorList>
    </citation>
    <scope>NUCLEOTIDE SEQUENCE [LARGE SCALE GENOMIC DNA]</scope>
    <source>
        <strain evidence="1 2">CIP 107469</strain>
    </source>
</reference>
<dbReference type="OrthoDB" id="6675446at2"/>
<accession>R9B6A8</accession>